<feature type="active site" evidence="15">
    <location>
        <position position="105"/>
    </location>
</feature>
<evidence type="ECO:0000256" key="5">
    <source>
        <dbReference type="ARBA" id="ARBA00022679"/>
    </source>
</evidence>
<comment type="subunit">
    <text evidence="15">Monomer.</text>
</comment>
<evidence type="ECO:0000256" key="1">
    <source>
        <dbReference type="ARBA" id="ARBA00004496"/>
    </source>
</evidence>
<keyword evidence="6 15" id="KW-0548">Nucleotidyltransferase</keyword>
<dbReference type="Pfam" id="PF21999">
    <property type="entry name" value="IMS_HHH_1"/>
    <property type="match status" value="1"/>
</dbReference>
<dbReference type="PANTHER" id="PTHR11076">
    <property type="entry name" value="DNA REPAIR POLYMERASE UMUC / TRANSFERASE FAMILY MEMBER"/>
    <property type="match status" value="1"/>
</dbReference>
<comment type="subcellular location">
    <subcellularLocation>
        <location evidence="1 15">Cytoplasm</location>
    </subcellularLocation>
</comment>
<evidence type="ECO:0000256" key="4">
    <source>
        <dbReference type="ARBA" id="ARBA00022490"/>
    </source>
</evidence>
<evidence type="ECO:0000313" key="18">
    <source>
        <dbReference type="Proteomes" id="UP001193734"/>
    </source>
</evidence>
<dbReference type="CDD" id="cd03586">
    <property type="entry name" value="PolY_Pol_IV_kappa"/>
    <property type="match status" value="1"/>
</dbReference>
<dbReference type="PROSITE" id="PS50173">
    <property type="entry name" value="UMUC"/>
    <property type="match status" value="1"/>
</dbReference>
<dbReference type="Gene3D" id="3.30.1490.100">
    <property type="entry name" value="DNA polymerase, Y-family, little finger domain"/>
    <property type="match status" value="1"/>
</dbReference>
<evidence type="ECO:0000256" key="3">
    <source>
        <dbReference type="ARBA" id="ARBA00022457"/>
    </source>
</evidence>
<dbReference type="GO" id="GO:0003887">
    <property type="term" value="F:DNA-directed DNA polymerase activity"/>
    <property type="evidence" value="ECO:0007669"/>
    <property type="project" value="UniProtKB-EC"/>
</dbReference>
<comment type="function">
    <text evidence="15">Poorly processive, error-prone DNA polymerase involved in untargeted mutagenesis. Copies undamaged DNA at stalled replication forks, which arise in vivo from mismatched or misaligned primer ends. These misaligned primers can be extended by PolIV. Exhibits no 3'-5' exonuclease (proofreading) activity. May be involved in translesional synthesis, in conjunction with the beta clamp from PolIII.</text>
</comment>
<dbReference type="NCBIfam" id="NF002677">
    <property type="entry name" value="PRK02406.1"/>
    <property type="match status" value="1"/>
</dbReference>
<dbReference type="InterPro" id="IPR043502">
    <property type="entry name" value="DNA/RNA_pol_sf"/>
</dbReference>
<dbReference type="Gene3D" id="3.40.1170.60">
    <property type="match status" value="1"/>
</dbReference>
<dbReference type="PANTHER" id="PTHR11076:SF33">
    <property type="entry name" value="DNA POLYMERASE KAPPA"/>
    <property type="match status" value="1"/>
</dbReference>
<evidence type="ECO:0000256" key="10">
    <source>
        <dbReference type="ARBA" id="ARBA00022842"/>
    </source>
</evidence>
<comment type="similarity">
    <text evidence="2 15">Belongs to the DNA polymerase type-Y family.</text>
</comment>
<evidence type="ECO:0000256" key="9">
    <source>
        <dbReference type="ARBA" id="ARBA00022763"/>
    </source>
</evidence>
<dbReference type="InterPro" id="IPR043128">
    <property type="entry name" value="Rev_trsase/Diguanyl_cyclase"/>
</dbReference>
<dbReference type="Gene3D" id="3.30.70.270">
    <property type="match status" value="1"/>
</dbReference>
<evidence type="ECO:0000256" key="15">
    <source>
        <dbReference type="HAMAP-Rule" id="MF_01113"/>
    </source>
</evidence>
<keyword evidence="12 15" id="KW-0238">DNA-binding</keyword>
<feature type="site" description="Substrate discrimination" evidence="15">
    <location>
        <position position="15"/>
    </location>
</feature>
<accession>A0ABX2ASB3</accession>
<evidence type="ECO:0000256" key="8">
    <source>
        <dbReference type="ARBA" id="ARBA00022723"/>
    </source>
</evidence>
<dbReference type="EMBL" id="JABKKE010000005">
    <property type="protein sequence ID" value="NPE13627.1"/>
    <property type="molecule type" value="Genomic_DNA"/>
</dbReference>
<keyword evidence="13 15" id="KW-0234">DNA repair</keyword>
<dbReference type="SUPFAM" id="SSF56672">
    <property type="entry name" value="DNA/RNA polymerases"/>
    <property type="match status" value="1"/>
</dbReference>
<evidence type="ECO:0000259" key="16">
    <source>
        <dbReference type="PROSITE" id="PS50173"/>
    </source>
</evidence>
<dbReference type="InterPro" id="IPR017961">
    <property type="entry name" value="DNA_pol_Y-fam_little_finger"/>
</dbReference>
<organism evidence="17 18">
    <name type="scientific">Xylanibacter rodentium</name>
    <dbReference type="NCBI Taxonomy" id="2736289"/>
    <lineage>
        <taxon>Bacteria</taxon>
        <taxon>Pseudomonadati</taxon>
        <taxon>Bacteroidota</taxon>
        <taxon>Bacteroidia</taxon>
        <taxon>Bacteroidales</taxon>
        <taxon>Prevotellaceae</taxon>
        <taxon>Xylanibacter</taxon>
    </lineage>
</organism>
<comment type="catalytic activity">
    <reaction evidence="14 15">
        <text>DNA(n) + a 2'-deoxyribonucleoside 5'-triphosphate = DNA(n+1) + diphosphate</text>
        <dbReference type="Rhea" id="RHEA:22508"/>
        <dbReference type="Rhea" id="RHEA-COMP:17339"/>
        <dbReference type="Rhea" id="RHEA-COMP:17340"/>
        <dbReference type="ChEBI" id="CHEBI:33019"/>
        <dbReference type="ChEBI" id="CHEBI:61560"/>
        <dbReference type="ChEBI" id="CHEBI:173112"/>
        <dbReference type="EC" id="2.7.7.7"/>
    </reaction>
</comment>
<evidence type="ECO:0000256" key="6">
    <source>
        <dbReference type="ARBA" id="ARBA00022695"/>
    </source>
</evidence>
<dbReference type="InterPro" id="IPR036775">
    <property type="entry name" value="DNA_pol_Y-fam_lit_finger_sf"/>
</dbReference>
<dbReference type="SUPFAM" id="SSF100879">
    <property type="entry name" value="Lesion bypass DNA polymerase (Y-family), little finger domain"/>
    <property type="match status" value="1"/>
</dbReference>
<dbReference type="InterPro" id="IPR001126">
    <property type="entry name" value="UmuC"/>
</dbReference>
<keyword evidence="10 15" id="KW-0460">Magnesium</keyword>
<evidence type="ECO:0000256" key="2">
    <source>
        <dbReference type="ARBA" id="ARBA00010945"/>
    </source>
</evidence>
<keyword evidence="8 15" id="KW-0479">Metal-binding</keyword>
<feature type="domain" description="UmuC" evidence="16">
    <location>
        <begin position="6"/>
        <end position="186"/>
    </location>
</feature>
<dbReference type="Gene3D" id="1.10.150.20">
    <property type="entry name" value="5' to 3' exonuclease, C-terminal subdomain"/>
    <property type="match status" value="1"/>
</dbReference>
<dbReference type="Proteomes" id="UP001193734">
    <property type="component" value="Unassembled WGS sequence"/>
</dbReference>
<evidence type="ECO:0000256" key="13">
    <source>
        <dbReference type="ARBA" id="ARBA00023204"/>
    </source>
</evidence>
<keyword evidence="5 15" id="KW-0808">Transferase</keyword>
<keyword evidence="9 15" id="KW-0227">DNA damage</keyword>
<dbReference type="EC" id="2.7.7.7" evidence="15"/>
<dbReference type="InterPro" id="IPR050116">
    <property type="entry name" value="DNA_polymerase-Y"/>
</dbReference>
<evidence type="ECO:0000256" key="11">
    <source>
        <dbReference type="ARBA" id="ARBA00022932"/>
    </source>
</evidence>
<dbReference type="Pfam" id="PF11799">
    <property type="entry name" value="IMS_C"/>
    <property type="match status" value="1"/>
</dbReference>
<feature type="binding site" evidence="15">
    <location>
        <position position="10"/>
    </location>
    <ligand>
        <name>Mg(2+)</name>
        <dbReference type="ChEBI" id="CHEBI:18420"/>
    </ligand>
</feature>
<reference evidence="17 18" key="1">
    <citation type="submission" date="2020-05" db="EMBL/GenBank/DDBJ databases">
        <title>Distinct polysaccharide utilization as determinants for interspecies competition between intestinal Prevotella spp.</title>
        <authorList>
            <person name="Galvez E.J.C."/>
            <person name="Iljazovic A."/>
            <person name="Strowig T."/>
        </authorList>
    </citation>
    <scope>NUCLEOTIDE SEQUENCE [LARGE SCALE GENOMIC DNA]</scope>
    <source>
        <strain evidence="17 18">PROD</strain>
    </source>
</reference>
<comment type="cofactor">
    <cofactor evidence="15">
        <name>Mg(2+)</name>
        <dbReference type="ChEBI" id="CHEBI:18420"/>
    </cofactor>
    <text evidence="15">Binds 2 magnesium ions per subunit.</text>
</comment>
<feature type="binding site" evidence="15">
    <location>
        <position position="104"/>
    </location>
    <ligand>
        <name>Mg(2+)</name>
        <dbReference type="ChEBI" id="CHEBI:18420"/>
    </ligand>
</feature>
<gene>
    <name evidence="15 17" type="primary">dinB</name>
    <name evidence="17" type="ORF">HPS55_04665</name>
</gene>
<keyword evidence="7 15" id="KW-0235">DNA replication</keyword>
<dbReference type="GeneID" id="82157053"/>
<protein>
    <recommendedName>
        <fullName evidence="15">DNA polymerase IV</fullName>
        <shortName evidence="15">Pol IV</shortName>
        <ecNumber evidence="15">2.7.7.7</ecNumber>
    </recommendedName>
</protein>
<proteinExistence type="inferred from homology"/>
<evidence type="ECO:0000256" key="14">
    <source>
        <dbReference type="ARBA" id="ARBA00049244"/>
    </source>
</evidence>
<keyword evidence="4 15" id="KW-0963">Cytoplasm</keyword>
<dbReference type="InterPro" id="IPR053848">
    <property type="entry name" value="IMS_HHH_1"/>
</dbReference>
<evidence type="ECO:0000256" key="7">
    <source>
        <dbReference type="ARBA" id="ARBA00022705"/>
    </source>
</evidence>
<dbReference type="RefSeq" id="WP_172178233.1">
    <property type="nucleotide sequence ID" value="NZ_CASGIA010000038.1"/>
</dbReference>
<sequence length="364" mass="41568">MIDRKIIHIDMDAFFASVEQRDRPELRGLPVAVGHDGPRGVVSTASYEARRFGVRSAMPMVRAKRLCPQLVIVPGRHSVYKAVSKRIHEIFCDYTDIIEPLSIDEAFLDVTENKRGISLAADIASEIRRRIRDELQLTASAGVSYNKFLAKIASDIRKPDGLTVIHPDRAADFIADLKIEQFWGVGPRTADRMHFMGIFTGRDLLRCSLRHLTEVFGKMGRTYYDFARGIDLRPVETEYVRKSVGCEHTFAEDISACSAVIIELYHTVLELVDRIDKDRFEGRTLTLKIKFGDFTQITRSLTQQRILTSKDDILPLSKRLLKEVDYSTDRSIRLIGLAVSNPSQEANMHMEEWVEGFLEFDDWE</sequence>
<keyword evidence="18" id="KW-1185">Reference proteome</keyword>
<name>A0ABX2ASB3_9BACT</name>
<dbReference type="HAMAP" id="MF_01113">
    <property type="entry name" value="DNApol_IV"/>
    <property type="match status" value="1"/>
</dbReference>
<comment type="caution">
    <text evidence="17">The sequence shown here is derived from an EMBL/GenBank/DDBJ whole genome shotgun (WGS) entry which is preliminary data.</text>
</comment>
<evidence type="ECO:0000256" key="12">
    <source>
        <dbReference type="ARBA" id="ARBA00023125"/>
    </source>
</evidence>
<dbReference type="Pfam" id="PF00817">
    <property type="entry name" value="IMS"/>
    <property type="match status" value="1"/>
</dbReference>
<keyword evidence="11 15" id="KW-0239">DNA-directed DNA polymerase</keyword>
<dbReference type="InterPro" id="IPR022880">
    <property type="entry name" value="DNApol_IV"/>
</dbReference>
<evidence type="ECO:0000313" key="17">
    <source>
        <dbReference type="EMBL" id="NPE13627.1"/>
    </source>
</evidence>
<keyword evidence="3 15" id="KW-0515">Mutator protein</keyword>